<evidence type="ECO:0000313" key="2">
    <source>
        <dbReference type="EMBL" id="GAG04298.1"/>
    </source>
</evidence>
<proteinExistence type="predicted"/>
<feature type="compositionally biased region" description="Basic and acidic residues" evidence="1">
    <location>
        <begin position="12"/>
        <end position="22"/>
    </location>
</feature>
<dbReference type="Gene3D" id="3.40.50.280">
    <property type="entry name" value="Cobalamin-binding domain"/>
    <property type="match status" value="1"/>
</dbReference>
<evidence type="ECO:0008006" key="3">
    <source>
        <dbReference type="Google" id="ProtNLM"/>
    </source>
</evidence>
<gene>
    <name evidence="2" type="ORF">S01H1_44047</name>
</gene>
<accession>X0UVH0</accession>
<sequence length="84" mass="9367">MRENVVLINPPPEKDSSGHYDKAKNPRMGLGYLASYLEEHGIGCRVVDAKFEGLEFNETIERVKQEDPFLIGITAMTPEIMSAA</sequence>
<reference evidence="2" key="1">
    <citation type="journal article" date="2014" name="Front. Microbiol.">
        <title>High frequency of phylogenetically diverse reductive dehalogenase-homologous genes in deep subseafloor sedimentary metagenomes.</title>
        <authorList>
            <person name="Kawai M."/>
            <person name="Futagami T."/>
            <person name="Toyoda A."/>
            <person name="Takaki Y."/>
            <person name="Nishi S."/>
            <person name="Hori S."/>
            <person name="Arai W."/>
            <person name="Tsubouchi T."/>
            <person name="Morono Y."/>
            <person name="Uchiyama I."/>
            <person name="Ito T."/>
            <person name="Fujiyama A."/>
            <person name="Inagaki F."/>
            <person name="Takami H."/>
        </authorList>
    </citation>
    <scope>NUCLEOTIDE SEQUENCE</scope>
    <source>
        <strain evidence="2">Expedition CK06-06</strain>
    </source>
</reference>
<feature type="non-terminal residue" evidence="2">
    <location>
        <position position="84"/>
    </location>
</feature>
<dbReference type="AlphaFoldDB" id="X0UVH0"/>
<evidence type="ECO:0000256" key="1">
    <source>
        <dbReference type="SAM" id="MobiDB-lite"/>
    </source>
</evidence>
<name>X0UVH0_9ZZZZ</name>
<dbReference type="EMBL" id="BARS01028081">
    <property type="protein sequence ID" value="GAG04298.1"/>
    <property type="molecule type" value="Genomic_DNA"/>
</dbReference>
<comment type="caution">
    <text evidence="2">The sequence shown here is derived from an EMBL/GenBank/DDBJ whole genome shotgun (WGS) entry which is preliminary data.</text>
</comment>
<protein>
    <recommendedName>
        <fullName evidence="3">B12-binding domain-containing protein</fullName>
    </recommendedName>
</protein>
<feature type="region of interest" description="Disordered" evidence="1">
    <location>
        <begin position="1"/>
        <end position="22"/>
    </location>
</feature>
<organism evidence="2">
    <name type="scientific">marine sediment metagenome</name>
    <dbReference type="NCBI Taxonomy" id="412755"/>
    <lineage>
        <taxon>unclassified sequences</taxon>
        <taxon>metagenomes</taxon>
        <taxon>ecological metagenomes</taxon>
    </lineage>
</organism>